<evidence type="ECO:0000313" key="2">
    <source>
        <dbReference type="Proteomes" id="UP000250235"/>
    </source>
</evidence>
<sequence>MLIGLPLPPNKLIGEPREERAERKEERLAACGALWADDYVAFLQKLAYHGGIGGAVTTEAESWMGEMNSENRQRE</sequence>
<gene>
    <name evidence="1" type="ORF">F511_32898</name>
</gene>
<organism evidence="1 2">
    <name type="scientific">Dorcoceras hygrometricum</name>
    <dbReference type="NCBI Taxonomy" id="472368"/>
    <lineage>
        <taxon>Eukaryota</taxon>
        <taxon>Viridiplantae</taxon>
        <taxon>Streptophyta</taxon>
        <taxon>Embryophyta</taxon>
        <taxon>Tracheophyta</taxon>
        <taxon>Spermatophyta</taxon>
        <taxon>Magnoliopsida</taxon>
        <taxon>eudicotyledons</taxon>
        <taxon>Gunneridae</taxon>
        <taxon>Pentapetalae</taxon>
        <taxon>asterids</taxon>
        <taxon>lamiids</taxon>
        <taxon>Lamiales</taxon>
        <taxon>Gesneriaceae</taxon>
        <taxon>Didymocarpoideae</taxon>
        <taxon>Trichosporeae</taxon>
        <taxon>Loxocarpinae</taxon>
        <taxon>Dorcoceras</taxon>
    </lineage>
</organism>
<accession>A0A2Z7ANT8</accession>
<evidence type="ECO:0000313" key="1">
    <source>
        <dbReference type="EMBL" id="KZV23048.1"/>
    </source>
</evidence>
<proteinExistence type="predicted"/>
<name>A0A2Z7ANT8_9LAMI</name>
<protein>
    <submittedName>
        <fullName evidence="1">Uncharacterized protein</fullName>
    </submittedName>
</protein>
<keyword evidence="2" id="KW-1185">Reference proteome</keyword>
<dbReference type="Proteomes" id="UP000250235">
    <property type="component" value="Unassembled WGS sequence"/>
</dbReference>
<reference evidence="1 2" key="1">
    <citation type="journal article" date="2015" name="Proc. Natl. Acad. Sci. U.S.A.">
        <title>The resurrection genome of Boea hygrometrica: A blueprint for survival of dehydration.</title>
        <authorList>
            <person name="Xiao L."/>
            <person name="Yang G."/>
            <person name="Zhang L."/>
            <person name="Yang X."/>
            <person name="Zhao S."/>
            <person name="Ji Z."/>
            <person name="Zhou Q."/>
            <person name="Hu M."/>
            <person name="Wang Y."/>
            <person name="Chen M."/>
            <person name="Xu Y."/>
            <person name="Jin H."/>
            <person name="Xiao X."/>
            <person name="Hu G."/>
            <person name="Bao F."/>
            <person name="Hu Y."/>
            <person name="Wan P."/>
            <person name="Li L."/>
            <person name="Deng X."/>
            <person name="Kuang T."/>
            <person name="Xiang C."/>
            <person name="Zhu J.K."/>
            <person name="Oliver M.J."/>
            <person name="He Y."/>
        </authorList>
    </citation>
    <scope>NUCLEOTIDE SEQUENCE [LARGE SCALE GENOMIC DNA]</scope>
    <source>
        <strain evidence="2">cv. XS01</strain>
    </source>
</reference>
<dbReference type="EMBL" id="KV013963">
    <property type="protein sequence ID" value="KZV23048.1"/>
    <property type="molecule type" value="Genomic_DNA"/>
</dbReference>
<dbReference type="AlphaFoldDB" id="A0A2Z7ANT8"/>